<evidence type="ECO:0000256" key="1">
    <source>
        <dbReference type="ARBA" id="ARBA00023054"/>
    </source>
</evidence>
<protein>
    <submittedName>
        <fullName evidence="3">Unannotated protein</fullName>
    </submittedName>
</protein>
<dbReference type="AlphaFoldDB" id="A0A6J6JSY2"/>
<dbReference type="InterPro" id="IPR003798">
    <property type="entry name" value="DNA_recombination_RmuC"/>
</dbReference>
<dbReference type="Pfam" id="PF02646">
    <property type="entry name" value="RmuC"/>
    <property type="match status" value="1"/>
</dbReference>
<dbReference type="GO" id="GO:0006310">
    <property type="term" value="P:DNA recombination"/>
    <property type="evidence" value="ECO:0007669"/>
    <property type="project" value="UniProtKB-KW"/>
</dbReference>
<reference evidence="3" key="1">
    <citation type="submission" date="2020-05" db="EMBL/GenBank/DDBJ databases">
        <authorList>
            <person name="Chiriac C."/>
            <person name="Salcher M."/>
            <person name="Ghai R."/>
            <person name="Kavagutti S V."/>
        </authorList>
    </citation>
    <scope>NUCLEOTIDE SEQUENCE</scope>
</reference>
<dbReference type="PANTHER" id="PTHR30563">
    <property type="entry name" value="DNA RECOMBINATION PROTEIN RMUC"/>
    <property type="match status" value="1"/>
</dbReference>
<evidence type="ECO:0000313" key="3">
    <source>
        <dbReference type="EMBL" id="CAB4639445.1"/>
    </source>
</evidence>
<sequence>MESVIVLLLVVLIVAVGIGVVAVLKKVQQTQVAAPLDTDAIARTVQTAINLDAISTSVRGAIETQMLTTAQQALASNNEQAQQNAKQTLESQSAAIDAQAKLLLQPIAQQMETLQTTVKDLQTSYTAEKATVEQLLGQINVLQDSTTSLRNAMKSPTARGSWGENQLRTIMRLAGMENYCDYTEQFTGGEAERTQRPDAVINLPTGGRIAVDSKFPFSAYLRMQDSQDAAAQDAELKNHAKDIRLHVKALADKKYWDQFGHNAPDFVVMFVPNEGAVADAMRTDINLLADAMKDRVLIASPVNLLALLLTIAKGWQSHQLEENAEKVAKLAKEMYDRVGTMLEHVIKMGSNLKTANVSYDAMIGSMEQNLLVTMRRFKELGVVQENEPMKSLEALDRVPREVKAPEAAQIPPTTVGEIEA</sequence>
<dbReference type="EMBL" id="CAEZVQ010000112">
    <property type="protein sequence ID" value="CAB4639445.1"/>
    <property type="molecule type" value="Genomic_DNA"/>
</dbReference>
<organism evidence="3">
    <name type="scientific">freshwater metagenome</name>
    <dbReference type="NCBI Taxonomy" id="449393"/>
    <lineage>
        <taxon>unclassified sequences</taxon>
        <taxon>metagenomes</taxon>
        <taxon>ecological metagenomes</taxon>
    </lineage>
</organism>
<gene>
    <name evidence="3" type="ORF">UFOPK2086_00853</name>
</gene>
<name>A0A6J6JSY2_9ZZZZ</name>
<proteinExistence type="predicted"/>
<keyword evidence="2" id="KW-0233">DNA recombination</keyword>
<keyword evidence="1" id="KW-0175">Coiled coil</keyword>
<dbReference type="PANTHER" id="PTHR30563:SF0">
    <property type="entry name" value="DNA RECOMBINATION PROTEIN RMUC"/>
    <property type="match status" value="1"/>
</dbReference>
<accession>A0A6J6JSY2</accession>
<evidence type="ECO:0000256" key="2">
    <source>
        <dbReference type="ARBA" id="ARBA00023172"/>
    </source>
</evidence>